<proteinExistence type="predicted"/>
<evidence type="ECO:0000256" key="1">
    <source>
        <dbReference type="SAM" id="MobiDB-lite"/>
    </source>
</evidence>
<evidence type="ECO:0000313" key="2">
    <source>
        <dbReference type="EMBL" id="CAL1612552.1"/>
    </source>
</evidence>
<feature type="region of interest" description="Disordered" evidence="1">
    <location>
        <begin position="1"/>
        <end position="35"/>
    </location>
</feature>
<name>A0AAV2MGP3_KNICA</name>
<gene>
    <name evidence="2" type="ORF">KC01_LOCUS38864</name>
</gene>
<dbReference type="AlphaFoldDB" id="A0AAV2MGP3"/>
<keyword evidence="3" id="KW-1185">Reference proteome</keyword>
<protein>
    <submittedName>
        <fullName evidence="2">Uncharacterized protein</fullName>
    </submittedName>
</protein>
<sequence>MQRSTTTVPSAEELRTTTKHRPSHRTPCTRSHARCNRSHAQHIRWSHLPGPSTLNTLKQLCNSTTHHQALHHREEPPSFSSALPHNGIMCPVHSPGQN</sequence>
<reference evidence="2 3" key="1">
    <citation type="submission" date="2024-04" db="EMBL/GenBank/DDBJ databases">
        <authorList>
            <person name="Waldvogel A.-M."/>
            <person name="Schoenle A."/>
        </authorList>
    </citation>
    <scope>NUCLEOTIDE SEQUENCE [LARGE SCALE GENOMIC DNA]</scope>
</reference>
<dbReference type="Proteomes" id="UP001497482">
    <property type="component" value="Chromosome 8"/>
</dbReference>
<accession>A0AAV2MGP3</accession>
<organism evidence="2 3">
    <name type="scientific">Knipowitschia caucasica</name>
    <name type="common">Caucasian dwarf goby</name>
    <name type="synonym">Pomatoschistus caucasicus</name>
    <dbReference type="NCBI Taxonomy" id="637954"/>
    <lineage>
        <taxon>Eukaryota</taxon>
        <taxon>Metazoa</taxon>
        <taxon>Chordata</taxon>
        <taxon>Craniata</taxon>
        <taxon>Vertebrata</taxon>
        <taxon>Euteleostomi</taxon>
        <taxon>Actinopterygii</taxon>
        <taxon>Neopterygii</taxon>
        <taxon>Teleostei</taxon>
        <taxon>Neoteleostei</taxon>
        <taxon>Acanthomorphata</taxon>
        <taxon>Gobiaria</taxon>
        <taxon>Gobiiformes</taxon>
        <taxon>Gobioidei</taxon>
        <taxon>Gobiidae</taxon>
        <taxon>Gobiinae</taxon>
        <taxon>Knipowitschia</taxon>
    </lineage>
</organism>
<feature type="region of interest" description="Disordered" evidence="1">
    <location>
        <begin position="66"/>
        <end position="98"/>
    </location>
</feature>
<dbReference type="EMBL" id="OZ035830">
    <property type="protein sequence ID" value="CAL1612552.1"/>
    <property type="molecule type" value="Genomic_DNA"/>
</dbReference>
<evidence type="ECO:0000313" key="3">
    <source>
        <dbReference type="Proteomes" id="UP001497482"/>
    </source>
</evidence>